<dbReference type="InterPro" id="IPR004358">
    <property type="entry name" value="Sig_transdc_His_kin-like_C"/>
</dbReference>
<keyword evidence="10" id="KW-0812">Transmembrane</keyword>
<dbReference type="SMART" id="SM00388">
    <property type="entry name" value="HisKA"/>
    <property type="match status" value="1"/>
</dbReference>
<comment type="catalytic activity">
    <reaction evidence="1">
        <text>ATP + protein L-histidine = ADP + protein N-phospho-L-histidine.</text>
        <dbReference type="EC" id="2.7.13.3"/>
    </reaction>
</comment>
<keyword evidence="5" id="KW-0808">Transferase</keyword>
<dbReference type="EC" id="2.7.13.3" evidence="3"/>
<dbReference type="PRINTS" id="PR00344">
    <property type="entry name" value="BCTRLSENSOR"/>
</dbReference>
<evidence type="ECO:0000256" key="4">
    <source>
        <dbReference type="ARBA" id="ARBA00022553"/>
    </source>
</evidence>
<keyword evidence="4" id="KW-0597">Phosphoprotein</keyword>
<keyword evidence="8" id="KW-0067">ATP-binding</keyword>
<dbReference type="InterPro" id="IPR003661">
    <property type="entry name" value="HisK_dim/P_dom"/>
</dbReference>
<dbReference type="InterPro" id="IPR050351">
    <property type="entry name" value="BphY/WalK/GraS-like"/>
</dbReference>
<proteinExistence type="predicted"/>
<organism evidence="12 13">
    <name type="scientific">Allofournierella massiliensis</name>
    <dbReference type="NCBI Taxonomy" id="1650663"/>
    <lineage>
        <taxon>Bacteria</taxon>
        <taxon>Bacillati</taxon>
        <taxon>Bacillota</taxon>
        <taxon>Clostridia</taxon>
        <taxon>Eubacteriales</taxon>
        <taxon>Oscillospiraceae</taxon>
        <taxon>Allofournierella</taxon>
    </lineage>
</organism>
<keyword evidence="7 12" id="KW-0418">Kinase</keyword>
<keyword evidence="13" id="KW-1185">Reference proteome</keyword>
<keyword evidence="10" id="KW-1133">Transmembrane helix</keyword>
<evidence type="ECO:0000313" key="13">
    <source>
        <dbReference type="Proteomes" id="UP001529380"/>
    </source>
</evidence>
<dbReference type="InterPro" id="IPR005467">
    <property type="entry name" value="His_kinase_dom"/>
</dbReference>
<name>A0ABT7URC5_9FIRM</name>
<dbReference type="InterPro" id="IPR036890">
    <property type="entry name" value="HATPase_C_sf"/>
</dbReference>
<dbReference type="RefSeq" id="WP_289599956.1">
    <property type="nucleotide sequence ID" value="NZ_JAUDCL010000014.1"/>
</dbReference>
<keyword evidence="9" id="KW-0902">Two-component regulatory system</keyword>
<sequence length="418" mass="45546">MIGSLRRRLTGLYALLSALVLAVALGAGAALEIRTLQRADGQSLLTAAQAVAGQVGKGTLSDHWLEEQEQASGCLFYLEDNGVPLAHVERTGAADLLTERAMEQCAALQPGQSQVFSYKTQEGKTYRCAALALVSANLRQSPRLLLALRSAAGLHWQIGWTVAKYAVLWVGGVILLTAAGALLARIALKPTEAALRQQNEFVAAASHELRSPLTVIGSSLQAAEEDPERRDRLLAVARAETARMQRLTEELLFLAGQDAQILRLRPQMLEPDTLLLEVWEAWQAPVRESGRTLTADLPEEPLPPVQADPQRLEQLFGILLHNALDYTPKGGQIRLAVKAQERTVCFSVRDQGPGVPDTDKQRIFRRFARGESSRTGKEHFGLGLSIAHQIAVLHGGKLWVKDAPDKGAEFCLELPAQH</sequence>
<dbReference type="CDD" id="cd00075">
    <property type="entry name" value="HATPase"/>
    <property type="match status" value="1"/>
</dbReference>
<dbReference type="SUPFAM" id="SSF55874">
    <property type="entry name" value="ATPase domain of HSP90 chaperone/DNA topoisomerase II/histidine kinase"/>
    <property type="match status" value="1"/>
</dbReference>
<comment type="subcellular location">
    <subcellularLocation>
        <location evidence="2">Membrane</location>
    </subcellularLocation>
</comment>
<dbReference type="PANTHER" id="PTHR42878:SF7">
    <property type="entry name" value="SENSOR HISTIDINE KINASE GLRK"/>
    <property type="match status" value="1"/>
</dbReference>
<dbReference type="PROSITE" id="PS50109">
    <property type="entry name" value="HIS_KIN"/>
    <property type="match status" value="1"/>
</dbReference>
<dbReference type="GO" id="GO:0016301">
    <property type="term" value="F:kinase activity"/>
    <property type="evidence" value="ECO:0007669"/>
    <property type="project" value="UniProtKB-KW"/>
</dbReference>
<evidence type="ECO:0000256" key="10">
    <source>
        <dbReference type="SAM" id="Phobius"/>
    </source>
</evidence>
<dbReference type="EMBL" id="JAUDCL010000014">
    <property type="protein sequence ID" value="MDM8201436.1"/>
    <property type="molecule type" value="Genomic_DNA"/>
</dbReference>
<dbReference type="InterPro" id="IPR003594">
    <property type="entry name" value="HATPase_dom"/>
</dbReference>
<dbReference type="PANTHER" id="PTHR42878">
    <property type="entry name" value="TWO-COMPONENT HISTIDINE KINASE"/>
    <property type="match status" value="1"/>
</dbReference>
<reference evidence="13" key="1">
    <citation type="submission" date="2023-06" db="EMBL/GenBank/DDBJ databases">
        <title>Identification and characterization of horizontal gene transfer across gut microbiota members of farm animals based on homology search.</title>
        <authorList>
            <person name="Zeman M."/>
            <person name="Kubasova T."/>
            <person name="Jahodarova E."/>
            <person name="Nykrynova M."/>
            <person name="Rychlik I."/>
        </authorList>
    </citation>
    <scope>NUCLEOTIDE SEQUENCE [LARGE SCALE GENOMIC DNA]</scope>
    <source>
        <strain evidence="13">ET340</strain>
    </source>
</reference>
<gene>
    <name evidence="12" type="ORF">QUW08_09050</name>
</gene>
<evidence type="ECO:0000256" key="5">
    <source>
        <dbReference type="ARBA" id="ARBA00022679"/>
    </source>
</evidence>
<feature type="transmembrane region" description="Helical" evidence="10">
    <location>
        <begin position="166"/>
        <end position="188"/>
    </location>
</feature>
<keyword evidence="6" id="KW-0547">Nucleotide-binding</keyword>
<dbReference type="Pfam" id="PF02518">
    <property type="entry name" value="HATPase_c"/>
    <property type="match status" value="1"/>
</dbReference>
<dbReference type="Gene3D" id="1.10.287.130">
    <property type="match status" value="1"/>
</dbReference>
<comment type="caution">
    <text evidence="12">The sequence shown here is derived from an EMBL/GenBank/DDBJ whole genome shotgun (WGS) entry which is preliminary data.</text>
</comment>
<evidence type="ECO:0000259" key="11">
    <source>
        <dbReference type="PROSITE" id="PS50109"/>
    </source>
</evidence>
<accession>A0ABT7URC5</accession>
<dbReference type="CDD" id="cd00082">
    <property type="entry name" value="HisKA"/>
    <property type="match status" value="1"/>
</dbReference>
<evidence type="ECO:0000256" key="7">
    <source>
        <dbReference type="ARBA" id="ARBA00022777"/>
    </source>
</evidence>
<evidence type="ECO:0000256" key="2">
    <source>
        <dbReference type="ARBA" id="ARBA00004370"/>
    </source>
</evidence>
<evidence type="ECO:0000256" key="1">
    <source>
        <dbReference type="ARBA" id="ARBA00000085"/>
    </source>
</evidence>
<evidence type="ECO:0000313" key="12">
    <source>
        <dbReference type="EMBL" id="MDM8201436.1"/>
    </source>
</evidence>
<dbReference type="Pfam" id="PF00512">
    <property type="entry name" value="HisKA"/>
    <property type="match status" value="1"/>
</dbReference>
<dbReference type="SUPFAM" id="SSF47384">
    <property type="entry name" value="Homodimeric domain of signal transducing histidine kinase"/>
    <property type="match status" value="1"/>
</dbReference>
<reference evidence="12 13" key="3">
    <citation type="submission" date="2023-06" db="EMBL/GenBank/DDBJ databases">
        <authorList>
            <person name="Zeman M."/>
            <person name="Kubasova T."/>
            <person name="Jahodarova E."/>
            <person name="Nykrynova M."/>
            <person name="Rychlik I."/>
        </authorList>
    </citation>
    <scope>NUCLEOTIDE SEQUENCE [LARGE SCALE GENOMIC DNA]</scope>
    <source>
        <strain evidence="12 13">ET340</strain>
    </source>
</reference>
<feature type="domain" description="Histidine kinase" evidence="11">
    <location>
        <begin position="204"/>
        <end position="418"/>
    </location>
</feature>
<protein>
    <recommendedName>
        <fullName evidence="3">histidine kinase</fullName>
        <ecNumber evidence="3">2.7.13.3</ecNumber>
    </recommendedName>
</protein>
<dbReference type="InterPro" id="IPR036097">
    <property type="entry name" value="HisK_dim/P_sf"/>
</dbReference>
<dbReference type="SMART" id="SM00387">
    <property type="entry name" value="HATPase_c"/>
    <property type="match status" value="1"/>
</dbReference>
<evidence type="ECO:0000256" key="6">
    <source>
        <dbReference type="ARBA" id="ARBA00022741"/>
    </source>
</evidence>
<keyword evidence="10" id="KW-0472">Membrane</keyword>
<evidence type="ECO:0000256" key="9">
    <source>
        <dbReference type="ARBA" id="ARBA00023012"/>
    </source>
</evidence>
<dbReference type="Gene3D" id="3.30.565.10">
    <property type="entry name" value="Histidine kinase-like ATPase, C-terminal domain"/>
    <property type="match status" value="1"/>
</dbReference>
<evidence type="ECO:0000256" key="8">
    <source>
        <dbReference type="ARBA" id="ARBA00022840"/>
    </source>
</evidence>
<evidence type="ECO:0000256" key="3">
    <source>
        <dbReference type="ARBA" id="ARBA00012438"/>
    </source>
</evidence>
<reference evidence="12 13" key="2">
    <citation type="submission" date="2023-06" db="EMBL/GenBank/DDBJ databases">
        <title>Identification and characterization of horizontal gene transfer across gut microbiota members of farm animals based on homology search.</title>
        <authorList>
            <person name="Schwarzerova J."/>
            <person name="Nykrynova M."/>
            <person name="Jureckova K."/>
            <person name="Cejkova D."/>
            <person name="Rychlik I."/>
        </authorList>
    </citation>
    <scope>NUCLEOTIDE SEQUENCE [LARGE SCALE GENOMIC DNA]</scope>
    <source>
        <strain evidence="12 13">ET340</strain>
    </source>
</reference>
<dbReference type="Proteomes" id="UP001529380">
    <property type="component" value="Unassembled WGS sequence"/>
</dbReference>